<organism evidence="2 3">
    <name type="scientific">Undibacterium umbellatum</name>
    <dbReference type="NCBI Taxonomy" id="2762300"/>
    <lineage>
        <taxon>Bacteria</taxon>
        <taxon>Pseudomonadati</taxon>
        <taxon>Pseudomonadota</taxon>
        <taxon>Betaproteobacteria</taxon>
        <taxon>Burkholderiales</taxon>
        <taxon>Oxalobacteraceae</taxon>
        <taxon>Undibacterium</taxon>
    </lineage>
</organism>
<dbReference type="RefSeq" id="WP_186956322.1">
    <property type="nucleotide sequence ID" value="NZ_JACOFX010000019.1"/>
</dbReference>
<dbReference type="CDD" id="cd16385">
    <property type="entry name" value="IcmL"/>
    <property type="match status" value="1"/>
</dbReference>
<reference evidence="2 3" key="1">
    <citation type="submission" date="2020-08" db="EMBL/GenBank/DDBJ databases">
        <title>Novel species isolated from subtropical streams in China.</title>
        <authorList>
            <person name="Lu H."/>
        </authorList>
    </citation>
    <scope>NUCLEOTIDE SEQUENCE [LARGE SCALE GENOMIC DNA]</scope>
    <source>
        <strain evidence="2 3">NL8W</strain>
    </source>
</reference>
<protein>
    <submittedName>
        <fullName evidence="2">Type IVB secretion system apparatus protein IcmL/DotI</fullName>
    </submittedName>
</protein>
<keyword evidence="1" id="KW-0812">Transmembrane</keyword>
<keyword evidence="1" id="KW-0472">Membrane</keyword>
<keyword evidence="3" id="KW-1185">Reference proteome</keyword>
<name>A0ABR6ZG89_9BURK</name>
<dbReference type="Pfam" id="PF11393">
    <property type="entry name" value="T4BSS_DotI_IcmL"/>
    <property type="match status" value="1"/>
</dbReference>
<evidence type="ECO:0000313" key="2">
    <source>
        <dbReference type="EMBL" id="MBC3910748.1"/>
    </source>
</evidence>
<comment type="caution">
    <text evidence="2">The sequence shown here is derived from an EMBL/GenBank/DDBJ whole genome shotgun (WGS) entry which is preliminary data.</text>
</comment>
<accession>A0ABR6ZG89</accession>
<dbReference type="Proteomes" id="UP000646911">
    <property type="component" value="Unassembled WGS sequence"/>
</dbReference>
<sequence>MSGSIAQQQLQTQSDLKPKLAAVDSSHVDGNARENTGQPELNMARAEFYLDRYRFIQKVVAALLVLTILLSYALYDVYSNPPKPQYIAAENDGRIIELRPISRPTISKNALLTWTAEAVTSIFTYDYVNYRKQFQGNVDYFSADGWQAFMEQLDKSGTLQTVREKSMLVSSVVSGSPVITGEGQANGVYMWKVEMPIDVTYTPFGQSPIKQKLVIKMNLRAISPLENPRGVVIDSFSTFER</sequence>
<feature type="transmembrane region" description="Helical" evidence="1">
    <location>
        <begin position="55"/>
        <end position="75"/>
    </location>
</feature>
<dbReference type="InterPro" id="IPR021055">
    <property type="entry name" value="T4BSS_IcmL/DotI"/>
</dbReference>
<proteinExistence type="predicted"/>
<dbReference type="EMBL" id="JACOFX010000019">
    <property type="protein sequence ID" value="MBC3910748.1"/>
    <property type="molecule type" value="Genomic_DNA"/>
</dbReference>
<evidence type="ECO:0000313" key="3">
    <source>
        <dbReference type="Proteomes" id="UP000646911"/>
    </source>
</evidence>
<evidence type="ECO:0000256" key="1">
    <source>
        <dbReference type="SAM" id="Phobius"/>
    </source>
</evidence>
<gene>
    <name evidence="2" type="ORF">H8L47_24570</name>
</gene>
<keyword evidence="1" id="KW-1133">Transmembrane helix</keyword>
<dbReference type="NCBIfam" id="NF038072">
    <property type="entry name" value="IcmL_DotI_only"/>
    <property type="match status" value="1"/>
</dbReference>